<dbReference type="SUPFAM" id="SSF55961">
    <property type="entry name" value="Bet v1-like"/>
    <property type="match status" value="1"/>
</dbReference>
<comment type="caution">
    <text evidence="1">The sequence shown here is derived from an EMBL/GenBank/DDBJ whole genome shotgun (WGS) entry which is preliminary data.</text>
</comment>
<reference evidence="1 2" key="1">
    <citation type="submission" date="2018-11" db="EMBL/GenBank/DDBJ databases">
        <title>Rhodococcus spongicola sp. nov. and Rhodococcus xishaensis sp. nov. from marine sponges.</title>
        <authorList>
            <person name="Li L."/>
            <person name="Lin H.W."/>
        </authorList>
    </citation>
    <scope>NUCLEOTIDE SEQUENCE [LARGE SCALE GENOMIC DNA]</scope>
    <source>
        <strain evidence="1 2">CCTCC AB2014297</strain>
    </source>
</reference>
<dbReference type="OrthoDB" id="5951835at2"/>
<dbReference type="RefSeq" id="WP_127917645.1">
    <property type="nucleotide sequence ID" value="NZ_RKLP01000010.1"/>
</dbReference>
<dbReference type="EMBL" id="RKLP01000010">
    <property type="protein sequence ID" value="RVW08012.1"/>
    <property type="molecule type" value="Genomic_DNA"/>
</dbReference>
<evidence type="ECO:0000313" key="1">
    <source>
        <dbReference type="EMBL" id="RVW08012.1"/>
    </source>
</evidence>
<evidence type="ECO:0008006" key="3">
    <source>
        <dbReference type="Google" id="ProtNLM"/>
    </source>
</evidence>
<dbReference type="Proteomes" id="UP000286208">
    <property type="component" value="Unassembled WGS sequence"/>
</dbReference>
<dbReference type="InterPro" id="IPR023393">
    <property type="entry name" value="START-like_dom_sf"/>
</dbReference>
<dbReference type="AlphaFoldDB" id="A0A3S3ATE9"/>
<organism evidence="1 2">
    <name type="scientific">Prescottella agglutinans</name>
    <dbReference type="NCBI Taxonomy" id="1644129"/>
    <lineage>
        <taxon>Bacteria</taxon>
        <taxon>Bacillati</taxon>
        <taxon>Actinomycetota</taxon>
        <taxon>Actinomycetes</taxon>
        <taxon>Mycobacteriales</taxon>
        <taxon>Nocardiaceae</taxon>
        <taxon>Prescottella</taxon>
    </lineage>
</organism>
<dbReference type="Gene3D" id="3.30.530.20">
    <property type="match status" value="1"/>
</dbReference>
<gene>
    <name evidence="1" type="ORF">EGT67_18990</name>
</gene>
<protein>
    <recommendedName>
        <fullName evidence="3">Polyketide cyclase</fullName>
    </recommendedName>
</protein>
<sequence>MAKTLRTDESIVINRPLPEVFQYMTDPAHAMEWGTNVTDYKMLSGAPDEVGALASIDVRVAGAKVHATEEVTAFERNKKIGLKSKDSRVEYERELDFDSGGDGATRVSFHMGAEPNTGLFKFADAVALKLYSRDIRSNLENAKTILETPNG</sequence>
<proteinExistence type="predicted"/>
<evidence type="ECO:0000313" key="2">
    <source>
        <dbReference type="Proteomes" id="UP000286208"/>
    </source>
</evidence>
<dbReference type="InterPro" id="IPR019587">
    <property type="entry name" value="Polyketide_cyclase/dehydratase"/>
</dbReference>
<name>A0A3S3ATE9_9NOCA</name>
<dbReference type="Pfam" id="PF10604">
    <property type="entry name" value="Polyketide_cyc2"/>
    <property type="match status" value="1"/>
</dbReference>
<accession>A0A3S3ATE9</accession>
<keyword evidence="2" id="KW-1185">Reference proteome</keyword>